<reference evidence="1 2" key="1">
    <citation type="journal article" date="2012" name="Nucleic Acids Res.">
        <title>Sequencing of the smallest Apicomplexan genome from the human pathogen Babesia microti.</title>
        <authorList>
            <person name="Cornillot E."/>
            <person name="Hadj-Kaddour K."/>
            <person name="Dassouli A."/>
            <person name="Noel B."/>
            <person name="Ranwez V."/>
            <person name="Vacherie B."/>
            <person name="Augagneur Y."/>
            <person name="Bres V."/>
            <person name="Duclos A."/>
            <person name="Randazzo S."/>
            <person name="Carcy B."/>
            <person name="Debierre-Grockiego F."/>
            <person name="Delbecq S."/>
            <person name="Moubri-Menage K."/>
            <person name="Shams-Eldin H."/>
            <person name="Usmani-Brown S."/>
            <person name="Bringaud F."/>
            <person name="Wincker P."/>
            <person name="Vivares C.P."/>
            <person name="Schwarz R.T."/>
            <person name="Schetters T.P."/>
            <person name="Krause P.J."/>
            <person name="Gorenflot A."/>
            <person name="Berry V."/>
            <person name="Barbe V."/>
            <person name="Ben Mamoun C."/>
        </authorList>
    </citation>
    <scope>NUCLEOTIDE SEQUENCE [LARGE SCALE GENOMIC DNA]</scope>
    <source>
        <strain evidence="1 2">RI</strain>
    </source>
</reference>
<dbReference type="AlphaFoldDB" id="A0A1R4AB46"/>
<accession>A0A1R4AB46</accession>
<reference evidence="1 2" key="2">
    <citation type="journal article" date="2013" name="PLoS ONE">
        <title>Whole genome mapping and re-organization of the nuclear and mitochondrial genomes of Babesia microti isolates.</title>
        <authorList>
            <person name="Cornillot E."/>
            <person name="Dassouli A."/>
            <person name="Garg A."/>
            <person name="Pachikara N."/>
            <person name="Randazzo S."/>
            <person name="Depoix D."/>
            <person name="Carcy B."/>
            <person name="Delbecq S."/>
            <person name="Frutos R."/>
            <person name="Silva J.C."/>
            <person name="Sutton R."/>
            <person name="Krause P.J."/>
            <person name="Mamoun C.B."/>
        </authorList>
    </citation>
    <scope>NUCLEOTIDE SEQUENCE [LARGE SCALE GENOMIC DNA]</scope>
    <source>
        <strain evidence="1 2">RI</strain>
    </source>
</reference>
<dbReference type="EMBL" id="LN871598">
    <property type="protein sequence ID" value="SJK86231.1"/>
    <property type="molecule type" value="Genomic_DNA"/>
</dbReference>
<evidence type="ECO:0008006" key="3">
    <source>
        <dbReference type="Google" id="ProtNLM"/>
    </source>
</evidence>
<dbReference type="Proteomes" id="UP000002899">
    <property type="component" value="Chromosome III"/>
</dbReference>
<dbReference type="KEGG" id="bmic:BMR1_03g00390"/>
<reference evidence="1 2" key="3">
    <citation type="journal article" date="2016" name="Sci. Rep.">
        <title>Genome-wide diversity and gene expression profiling of Babesia microti isolates identify polymorphic genes that mediate host-pathogen interactions.</title>
        <authorList>
            <person name="Silva J.C."/>
            <person name="Cornillot E."/>
            <person name="McCracken C."/>
            <person name="Usmani-Brown S."/>
            <person name="Dwivedi A."/>
            <person name="Ifeonu O.O."/>
            <person name="Crabtree J."/>
            <person name="Gotia H.T."/>
            <person name="Virji A.Z."/>
            <person name="Reynes C."/>
            <person name="Colinge J."/>
            <person name="Kumar V."/>
            <person name="Lawres L."/>
            <person name="Pazzi J.E."/>
            <person name="Pablo J.V."/>
            <person name="Hung C."/>
            <person name="Brancato J."/>
            <person name="Kumari P."/>
            <person name="Orvis J."/>
            <person name="Tretina K."/>
            <person name="Chibucos M."/>
            <person name="Ott S."/>
            <person name="Sadzewicz L."/>
            <person name="Sengamalay N."/>
            <person name="Shetty A.C."/>
            <person name="Su Q."/>
            <person name="Tallon L."/>
            <person name="Fraser C.M."/>
            <person name="Frutos R."/>
            <person name="Molina D.M."/>
            <person name="Krause P.J."/>
            <person name="Ben Mamoun C."/>
        </authorList>
    </citation>
    <scope>NUCLEOTIDE SEQUENCE [LARGE SCALE GENOMIC DNA]</scope>
    <source>
        <strain evidence="1 2">RI</strain>
    </source>
</reference>
<proteinExistence type="predicted"/>
<protein>
    <recommendedName>
        <fullName evidence="3">VPS9 domain-containing protein</fullName>
    </recommendedName>
</protein>
<dbReference type="OrthoDB" id="411646at2759"/>
<evidence type="ECO:0000313" key="1">
    <source>
        <dbReference type="EMBL" id="SJK86231.1"/>
    </source>
</evidence>
<dbReference type="VEuPathDB" id="PiroplasmaDB:BMR1_03g00390"/>
<sequence length="354" mass="39936">MDAITSHPLLCVLNSRFPDTMRESFKNQCILLLPSPNSLVGVKISKSLIGKLYLNRYVTLDGRGVRVDEDGVSTEFGFKEARTCNILQHTEIIRDTTLKVITIDRPLVGKFEKWLDEYSLIEFVGSDYTPQNIRKSVYQWSHTNNMIAEKLFAEITLLRKTLLMITGFEAQVAKIIYSVCESTISDSSNPQKWKLLGIIHRFIYCELHDCIWKHLKHIYSAMEGIIINNIKITGPESALSAYKFQSSLNIIPAAMELKKIESCICPFQKVNHLTSSFTLIRQASRSIVEIDTAVQDLLSICIVALIASGLEDKLAHAAHMDMAIQGSPEYEFDATTRECIDCFNSALKCLTLTT</sequence>
<evidence type="ECO:0000313" key="2">
    <source>
        <dbReference type="Proteomes" id="UP000002899"/>
    </source>
</evidence>
<name>A0A1R4AB46_BABMR</name>
<gene>
    <name evidence="1" type="ORF">BMR1_03g00390</name>
</gene>
<dbReference type="SUPFAM" id="SSF109993">
    <property type="entry name" value="VPS9 domain"/>
    <property type="match status" value="1"/>
</dbReference>
<dbReference type="InterPro" id="IPR037191">
    <property type="entry name" value="VPS9_dom_sf"/>
</dbReference>
<keyword evidence="2" id="KW-1185">Reference proteome</keyword>
<dbReference type="RefSeq" id="XP_021338414.1">
    <property type="nucleotide sequence ID" value="XM_021481821.1"/>
</dbReference>
<dbReference type="GeneID" id="24424713"/>
<organism evidence="1 2">
    <name type="scientific">Babesia microti (strain RI)</name>
    <dbReference type="NCBI Taxonomy" id="1133968"/>
    <lineage>
        <taxon>Eukaryota</taxon>
        <taxon>Sar</taxon>
        <taxon>Alveolata</taxon>
        <taxon>Apicomplexa</taxon>
        <taxon>Aconoidasida</taxon>
        <taxon>Piroplasmida</taxon>
        <taxon>Babesiidae</taxon>
        <taxon>Babesia</taxon>
    </lineage>
</organism>